<reference evidence="2 3" key="1">
    <citation type="journal article" date="2014" name="Proc. Natl. Acad. Sci. U.S.A.">
        <title>Thirty-thousand-year-old distant relative of giant icosahedral DNA viruses with a pandoravirus morphology.</title>
        <authorList>
            <person name="Legendre M."/>
            <person name="Bartoli J."/>
            <person name="Shmakova L."/>
            <person name="Jeudy S."/>
            <person name="Labadie K."/>
            <person name="Adrait A."/>
            <person name="Lescot M."/>
            <person name="Poirot O."/>
            <person name="Bertaux L."/>
            <person name="Bruley C."/>
            <person name="Coute Y."/>
            <person name="Rivkina E."/>
            <person name="Abergel C."/>
            <person name="Claverie J.M."/>
        </authorList>
    </citation>
    <scope>NUCLEOTIDE SEQUENCE [LARGE SCALE GENOMIC DNA]</scope>
    <source>
        <strain evidence="2">P1084-T</strain>
    </source>
</reference>
<dbReference type="Proteomes" id="UP000202176">
    <property type="component" value="Segment"/>
</dbReference>
<proteinExistence type="predicted"/>
<dbReference type="PANTHER" id="PTHR24023">
    <property type="entry name" value="COLLAGEN ALPHA"/>
    <property type="match status" value="1"/>
</dbReference>
<dbReference type="RefSeq" id="YP_009001142.1">
    <property type="nucleotide sequence ID" value="NC_023423.1"/>
</dbReference>
<dbReference type="GO" id="GO:0030198">
    <property type="term" value="P:extracellular matrix organization"/>
    <property type="evidence" value="ECO:0007669"/>
    <property type="project" value="TreeGrafter"/>
</dbReference>
<organism evidence="2 3">
    <name type="scientific">Pithovirus sibericum</name>
    <dbReference type="NCBI Taxonomy" id="1450746"/>
    <lineage>
        <taxon>Viruses</taxon>
        <taxon>Pithoviruses</taxon>
        <taxon>Orthopithovirinae</taxon>
        <taxon>Alphapithovirus</taxon>
        <taxon>Alphapithovirus sibericum</taxon>
    </lineage>
</organism>
<accession>W5S655</accession>
<dbReference type="GO" id="GO:0031012">
    <property type="term" value="C:extracellular matrix"/>
    <property type="evidence" value="ECO:0007669"/>
    <property type="project" value="TreeGrafter"/>
</dbReference>
<protein>
    <submittedName>
        <fullName evidence="2">Collagen triple helix repeat protein</fullName>
    </submittedName>
</protein>
<gene>
    <name evidence="2" type="ORF">pv_240</name>
</gene>
<evidence type="ECO:0000313" key="3">
    <source>
        <dbReference type="Proteomes" id="UP000202176"/>
    </source>
</evidence>
<feature type="compositionally biased region" description="Polar residues" evidence="1">
    <location>
        <begin position="19"/>
        <end position="34"/>
    </location>
</feature>
<evidence type="ECO:0000256" key="1">
    <source>
        <dbReference type="SAM" id="MobiDB-lite"/>
    </source>
</evidence>
<dbReference type="GO" id="GO:0005615">
    <property type="term" value="C:extracellular space"/>
    <property type="evidence" value="ECO:0007669"/>
    <property type="project" value="TreeGrafter"/>
</dbReference>
<dbReference type="EMBL" id="KF740664">
    <property type="protein sequence ID" value="AHH01807.1"/>
    <property type="molecule type" value="Genomic_DNA"/>
</dbReference>
<sequence length="386" mass="38618">MAVRILSYSPQTGERHISQENNLSRNEGGNNQVPINYRGYTGATGPKGDCGRNGCTGPKGNDGKNGKDGCTGPKGNDGKNGKDGCTGATGPKGDCGKDGCTGPTGPKGDCGKDGCTGPKGADGKNGKDGCTGPKGDQGLIGCTGLKGDTGPKGDCGKDGCTGPKGADGKDGCTGPTGPKGDCGKDGCTGPKGADGKDGCTGPTGPKGDCGKDGCTGPAGERGPMGSTGPGGPGSCVGTNRIDLRHPMFLKGCGKCPSLVSSCNESGTLVFTNVALGPTDGSSYIPTSGKISVGTTGIYFISLSVSALPHSCEGLSTTVELCSLTGEERKLVIAQLPLQTIHQNPIYASTTALFPLDPSIPLEVSFSNKSSAEYDMLHSSLVMFRIY</sequence>
<dbReference type="InterPro" id="IPR008160">
    <property type="entry name" value="Collagen"/>
</dbReference>
<keyword evidence="3" id="KW-1185">Reference proteome</keyword>
<evidence type="ECO:0000313" key="2">
    <source>
        <dbReference type="EMBL" id="AHH01807.1"/>
    </source>
</evidence>
<dbReference type="KEGG" id="vg:18266268"/>
<dbReference type="Pfam" id="PF01391">
    <property type="entry name" value="Collagen"/>
    <property type="match status" value="1"/>
</dbReference>
<dbReference type="GeneID" id="18266268"/>
<dbReference type="InterPro" id="IPR050149">
    <property type="entry name" value="Collagen_superfamily"/>
</dbReference>
<name>W5S655_9VIRU</name>
<feature type="region of interest" description="Disordered" evidence="1">
    <location>
        <begin position="1"/>
        <end position="43"/>
    </location>
</feature>
<dbReference type="GO" id="GO:0030020">
    <property type="term" value="F:extracellular matrix structural constituent conferring tensile strength"/>
    <property type="evidence" value="ECO:0007669"/>
    <property type="project" value="TreeGrafter"/>
</dbReference>
<keyword evidence="2" id="KW-0176">Collagen</keyword>
<dbReference type="PANTHER" id="PTHR24023:SF1082">
    <property type="entry name" value="COLLAGEN TRIPLE HELIX REPEAT"/>
    <property type="match status" value="1"/>
</dbReference>